<feature type="transmembrane region" description="Helical" evidence="6">
    <location>
        <begin position="122"/>
        <end position="140"/>
    </location>
</feature>
<comment type="similarity">
    <text evidence="2">Belongs to the drug/metabolite transporter (DMT) superfamily. 10 TMS drug/metabolite exporter (DME) (TC 2.A.7.3) family.</text>
</comment>
<organism evidence="8 9">
    <name type="scientific">Paracoccus alkanivorans</name>
    <dbReference type="NCBI Taxonomy" id="2116655"/>
    <lineage>
        <taxon>Bacteria</taxon>
        <taxon>Pseudomonadati</taxon>
        <taxon>Pseudomonadota</taxon>
        <taxon>Alphaproteobacteria</taxon>
        <taxon>Rhodobacterales</taxon>
        <taxon>Paracoccaceae</taxon>
        <taxon>Paracoccus</taxon>
    </lineage>
</organism>
<evidence type="ECO:0000256" key="4">
    <source>
        <dbReference type="ARBA" id="ARBA00022989"/>
    </source>
</evidence>
<feature type="transmembrane region" description="Helical" evidence="6">
    <location>
        <begin position="285"/>
        <end position="303"/>
    </location>
</feature>
<dbReference type="OrthoDB" id="7165334at2"/>
<proteinExistence type="inferred from homology"/>
<feature type="transmembrane region" description="Helical" evidence="6">
    <location>
        <begin position="231"/>
        <end position="251"/>
    </location>
</feature>
<evidence type="ECO:0000256" key="6">
    <source>
        <dbReference type="SAM" id="Phobius"/>
    </source>
</evidence>
<feature type="domain" description="EamA" evidence="7">
    <location>
        <begin position="29"/>
        <end position="162"/>
    </location>
</feature>
<feature type="transmembrane region" description="Helical" evidence="6">
    <location>
        <begin position="57"/>
        <end position="77"/>
    </location>
</feature>
<dbReference type="InterPro" id="IPR037185">
    <property type="entry name" value="EmrE-like"/>
</dbReference>
<comment type="caution">
    <text evidence="8">The sequence shown here is derived from an EMBL/GenBank/DDBJ whole genome shotgun (WGS) entry which is preliminary data.</text>
</comment>
<feature type="transmembrane region" description="Helical" evidence="6">
    <location>
        <begin position="169"/>
        <end position="189"/>
    </location>
</feature>
<comment type="subcellular location">
    <subcellularLocation>
        <location evidence="1">Membrane</location>
        <topology evidence="1">Multi-pass membrane protein</topology>
    </subcellularLocation>
</comment>
<accession>A0A3M0MIF5</accession>
<evidence type="ECO:0000256" key="5">
    <source>
        <dbReference type="ARBA" id="ARBA00023136"/>
    </source>
</evidence>
<evidence type="ECO:0000256" key="3">
    <source>
        <dbReference type="ARBA" id="ARBA00022692"/>
    </source>
</evidence>
<sequence length="312" mass="33490">MRTPIISPFRRVSPASITTQPHQPGDNLRGAVLMCFSMIGFTCNDTVMKFVTQDMPLYQAITLRGLAVMAGILLLAMREGGLRLSVGVPDRMPMVLRVLGEVGSTVLFLNALQNMAIGDLSAVMQSLPLVVMLGAALLYGEQLGWRRMSAVGIGLLGVMIILRPGSGTFGIWSLVALASVALVAMRDLVTRRFGRGVSSTTIAFYAAISVTLLGLAASLGQGWIVPSISQLLLLLLAGAFLTVGYMTAVAAMRVGEISYIAPFRYTSLIVAIVAGLLVFGEWPDIWTWTGAILVVGAGIYTIWREAQLRREQ</sequence>
<dbReference type="PANTHER" id="PTHR22911:SF6">
    <property type="entry name" value="SOLUTE CARRIER FAMILY 35 MEMBER G1"/>
    <property type="match status" value="1"/>
</dbReference>
<evidence type="ECO:0000313" key="8">
    <source>
        <dbReference type="EMBL" id="RMC37369.1"/>
    </source>
</evidence>
<feature type="transmembrane region" description="Helical" evidence="6">
    <location>
        <begin position="147"/>
        <end position="163"/>
    </location>
</feature>
<dbReference type="SUPFAM" id="SSF103481">
    <property type="entry name" value="Multidrug resistance efflux transporter EmrE"/>
    <property type="match status" value="2"/>
</dbReference>
<keyword evidence="3 6" id="KW-0812">Transmembrane</keyword>
<reference evidence="8 9" key="1">
    <citation type="submission" date="2018-07" db="EMBL/GenBank/DDBJ databases">
        <authorList>
            <person name="Zhang Y."/>
            <person name="Wang L."/>
            <person name="Ma S."/>
        </authorList>
    </citation>
    <scope>NUCLEOTIDE SEQUENCE [LARGE SCALE GENOMIC DNA]</scope>
    <source>
        <strain evidence="8 9">4-2</strain>
    </source>
</reference>
<evidence type="ECO:0000256" key="2">
    <source>
        <dbReference type="ARBA" id="ARBA00009853"/>
    </source>
</evidence>
<dbReference type="RefSeq" id="WP_122110458.1">
    <property type="nucleotide sequence ID" value="NZ_QOKZ01000001.1"/>
</dbReference>
<dbReference type="Pfam" id="PF00892">
    <property type="entry name" value="EamA"/>
    <property type="match status" value="2"/>
</dbReference>
<dbReference type="EMBL" id="QOKZ01000001">
    <property type="protein sequence ID" value="RMC37369.1"/>
    <property type="molecule type" value="Genomic_DNA"/>
</dbReference>
<evidence type="ECO:0000256" key="1">
    <source>
        <dbReference type="ARBA" id="ARBA00004141"/>
    </source>
</evidence>
<dbReference type="InterPro" id="IPR000620">
    <property type="entry name" value="EamA_dom"/>
</dbReference>
<keyword evidence="5 6" id="KW-0472">Membrane</keyword>
<evidence type="ECO:0000259" key="7">
    <source>
        <dbReference type="Pfam" id="PF00892"/>
    </source>
</evidence>
<dbReference type="Gene3D" id="1.10.3730.20">
    <property type="match status" value="1"/>
</dbReference>
<protein>
    <submittedName>
        <fullName evidence="8">DMT family transporter</fullName>
    </submittedName>
</protein>
<dbReference type="AlphaFoldDB" id="A0A3M0MIF5"/>
<dbReference type="Proteomes" id="UP000273516">
    <property type="component" value="Unassembled WGS sequence"/>
</dbReference>
<feature type="transmembrane region" description="Helical" evidence="6">
    <location>
        <begin position="201"/>
        <end position="225"/>
    </location>
</feature>
<keyword evidence="4 6" id="KW-1133">Transmembrane helix</keyword>
<dbReference type="PANTHER" id="PTHR22911">
    <property type="entry name" value="ACYL-MALONYL CONDENSING ENZYME-RELATED"/>
    <property type="match status" value="1"/>
</dbReference>
<feature type="transmembrane region" description="Helical" evidence="6">
    <location>
        <begin position="263"/>
        <end position="279"/>
    </location>
</feature>
<feature type="domain" description="EamA" evidence="7">
    <location>
        <begin position="171"/>
        <end position="297"/>
    </location>
</feature>
<gene>
    <name evidence="8" type="ORF">C9E81_01020</name>
</gene>
<dbReference type="GO" id="GO:0016020">
    <property type="term" value="C:membrane"/>
    <property type="evidence" value="ECO:0007669"/>
    <property type="project" value="UniProtKB-SubCell"/>
</dbReference>
<evidence type="ECO:0000313" key="9">
    <source>
        <dbReference type="Proteomes" id="UP000273516"/>
    </source>
</evidence>
<name>A0A3M0MIF5_9RHOB</name>
<keyword evidence="9" id="KW-1185">Reference proteome</keyword>